<dbReference type="Proteomes" id="UP001610104">
    <property type="component" value="Unassembled WGS sequence"/>
</dbReference>
<dbReference type="NCBIfam" id="TIGR04183">
    <property type="entry name" value="Por_Secre_tail"/>
    <property type="match status" value="1"/>
</dbReference>
<organism evidence="4 5">
    <name type="scientific">Gaetbulibacter aquiaggeris</name>
    <dbReference type="NCBI Taxonomy" id="1735373"/>
    <lineage>
        <taxon>Bacteria</taxon>
        <taxon>Pseudomonadati</taxon>
        <taxon>Bacteroidota</taxon>
        <taxon>Flavobacteriia</taxon>
        <taxon>Flavobacteriales</taxon>
        <taxon>Flavobacteriaceae</taxon>
        <taxon>Gaetbulibacter</taxon>
    </lineage>
</organism>
<evidence type="ECO:0000313" key="4">
    <source>
        <dbReference type="EMBL" id="MFH6767686.1"/>
    </source>
</evidence>
<name>A0ABW7MLJ1_9FLAO</name>
<sequence>MKKLYILIFSILISGLSFGQTVFINEIHYDNTGSDLNEGVEIAGPAGTDLTGYTITPYNGNGGATYTPITSLSGIIPDEGGTGYGTIWFPIGPLQNGAPDGIALDNSGSLIQFISYEGSFTATNGVASGVTSTDIVVSEAGTVEGSSLQLTGTGSTYTNFSWATEATATPGTINSGQTFGGTPVPTLTIVDGPANGSSIELPSLEASGDIIWSPINFNVDTQANGGDGYISFTVTDDDTAVVINNVDVFDITIPTLFGPLTPEHTYSFVAELLNYDGSPLDPAVIYDVTVTVLLPPTNSMVITGVFDVQNNSTPKGIELYVLQNIPDLSSFGVGSANNGGGTDGEEFTFPAVAANQGDYIYIVGSGQGTDFNAFFENSITVYESGAMFINGDDAIELFESNQVIDVFGDINFAGTGTAWDYVDGWAYRNDATGPDGNNFEISNWSFSGTVNLDGTTNSASTQPFPIGTYSTILNTDPTIAIFEGPSSGSTIDLSPEELSGSLEFVVTNFNVDTQGNGGDGYIVWTVINTTTSTAHDEGGPLYDFTPDPFIPLESNNSYYFVAQLISYTTSNVVAEYTLNINALGYTDVSSVAELRAVTDDGYYRLTNEALLTFQQSFRGQKFIQDATGGILIDDNNGRISSIYDINDGITNIRGQVSEFSGMKQLIPSADYGAPSSTGNTITPQTVTLADLTANAEQYESELVQVISVTIDNSVNTTFLNGTEYAMTQSSDNFNFRTTFYDVDYISATVPITATDIVGIVNERSGSLYYLTARNANDFSVDILSNDTFEANNFKFYPNPTNLGYINISSKNSARMDVAVFDILGKQVLNKTVRNNTLDVSGLTSGIYIMKVSQDNASITKKLVIQ</sequence>
<keyword evidence="1 2" id="KW-0732">Signal</keyword>
<dbReference type="EMBL" id="JBAWKC010000001">
    <property type="protein sequence ID" value="MFH6767686.1"/>
    <property type="molecule type" value="Genomic_DNA"/>
</dbReference>
<dbReference type="RefSeq" id="WP_395436974.1">
    <property type="nucleotide sequence ID" value="NZ_JBAWKC010000001.1"/>
</dbReference>
<comment type="caution">
    <text evidence="4">The sequence shown here is derived from an EMBL/GenBank/DDBJ whole genome shotgun (WGS) entry which is preliminary data.</text>
</comment>
<feature type="domain" description="Secretion system C-terminal sorting" evidence="3">
    <location>
        <begin position="796"/>
        <end position="864"/>
    </location>
</feature>
<keyword evidence="5" id="KW-1185">Reference proteome</keyword>
<dbReference type="Pfam" id="PF18962">
    <property type="entry name" value="Por_Secre_tail"/>
    <property type="match status" value="1"/>
</dbReference>
<feature type="signal peptide" evidence="2">
    <location>
        <begin position="1"/>
        <end position="19"/>
    </location>
</feature>
<gene>
    <name evidence="4" type="ORF">V8G56_02970</name>
</gene>
<accession>A0ABW7MLJ1</accession>
<evidence type="ECO:0000256" key="1">
    <source>
        <dbReference type="ARBA" id="ARBA00022729"/>
    </source>
</evidence>
<feature type="chain" id="PRO_5047424359" evidence="2">
    <location>
        <begin position="20"/>
        <end position="865"/>
    </location>
</feature>
<protein>
    <submittedName>
        <fullName evidence="4">T9SS type A sorting domain-containing protein</fullName>
    </submittedName>
</protein>
<evidence type="ECO:0000256" key="2">
    <source>
        <dbReference type="SAM" id="SignalP"/>
    </source>
</evidence>
<reference evidence="4 5" key="1">
    <citation type="submission" date="2024-02" db="EMBL/GenBank/DDBJ databases">
        <title>A Gaetbulibacter species isolated from tidal flats and genomic insights of their niches.</title>
        <authorList>
            <person name="Ye Y."/>
        </authorList>
    </citation>
    <scope>NUCLEOTIDE SEQUENCE [LARGE SCALE GENOMIC DNA]</scope>
    <source>
        <strain evidence="4 5">KEM-8</strain>
    </source>
</reference>
<evidence type="ECO:0000259" key="3">
    <source>
        <dbReference type="Pfam" id="PF18962"/>
    </source>
</evidence>
<dbReference type="PANTHER" id="PTHR42834">
    <property type="entry name" value="ENDONUCLEASE/EXONUCLEASE/PHOSPHATASE FAMILY PROTEIN (AFU_ORTHOLOGUE AFUA_3G09210)"/>
    <property type="match status" value="1"/>
</dbReference>
<proteinExistence type="predicted"/>
<dbReference type="PANTHER" id="PTHR42834:SF1">
    <property type="entry name" value="ENDONUCLEASE_EXONUCLEASE_PHOSPHATASE FAMILY PROTEIN (AFU_ORTHOLOGUE AFUA_3G09210)"/>
    <property type="match status" value="1"/>
</dbReference>
<evidence type="ECO:0000313" key="5">
    <source>
        <dbReference type="Proteomes" id="UP001610104"/>
    </source>
</evidence>
<dbReference type="InterPro" id="IPR026444">
    <property type="entry name" value="Secre_tail"/>
</dbReference>